<dbReference type="Pfam" id="PF00024">
    <property type="entry name" value="PAN_1"/>
    <property type="match status" value="1"/>
</dbReference>
<dbReference type="InterPro" id="IPR003609">
    <property type="entry name" value="Pan_app"/>
</dbReference>
<proteinExistence type="predicted"/>
<evidence type="ECO:0000313" key="4">
    <source>
        <dbReference type="Proteomes" id="UP001152795"/>
    </source>
</evidence>
<dbReference type="Proteomes" id="UP001152795">
    <property type="component" value="Unassembled WGS sequence"/>
</dbReference>
<keyword evidence="4" id="KW-1185">Reference proteome</keyword>
<protein>
    <recommendedName>
        <fullName evidence="2">Apple domain-containing protein</fullName>
    </recommendedName>
</protein>
<evidence type="ECO:0000259" key="2">
    <source>
        <dbReference type="Pfam" id="PF00024"/>
    </source>
</evidence>
<gene>
    <name evidence="3" type="ORF">PACLA_8A061583</name>
</gene>
<name>A0A6S7H605_PARCT</name>
<feature type="region of interest" description="Disordered" evidence="1">
    <location>
        <begin position="71"/>
        <end position="170"/>
    </location>
</feature>
<sequence length="170" mass="18676">MIKHVHAESGMDCIIQCVVFPDKSCRSANYNKTATAGGEKNCELLKTVHSEEDAGSLKRNETFDHYIILSPERETQHADSSSTTLPVTETISTTTQKKTGGLTIQPTTNSTANDSRPRSTTSKTQPTDTFTKNQDNSTPRRTNPSTTQPQLKNKSTLQRKTDVTTTQAIS</sequence>
<dbReference type="EMBL" id="CACRXK020004012">
    <property type="protein sequence ID" value="CAB4001135.1"/>
    <property type="molecule type" value="Genomic_DNA"/>
</dbReference>
<dbReference type="OrthoDB" id="10637433at2759"/>
<accession>A0A6S7H605</accession>
<feature type="domain" description="Apple" evidence="2">
    <location>
        <begin position="4"/>
        <end position="66"/>
    </location>
</feature>
<organism evidence="3 4">
    <name type="scientific">Paramuricea clavata</name>
    <name type="common">Red gorgonian</name>
    <name type="synonym">Violescent sea-whip</name>
    <dbReference type="NCBI Taxonomy" id="317549"/>
    <lineage>
        <taxon>Eukaryota</taxon>
        <taxon>Metazoa</taxon>
        <taxon>Cnidaria</taxon>
        <taxon>Anthozoa</taxon>
        <taxon>Octocorallia</taxon>
        <taxon>Malacalcyonacea</taxon>
        <taxon>Plexauridae</taxon>
        <taxon>Paramuricea</taxon>
    </lineage>
</organism>
<comment type="caution">
    <text evidence="3">The sequence shown here is derived from an EMBL/GenBank/DDBJ whole genome shotgun (WGS) entry which is preliminary data.</text>
</comment>
<dbReference type="AlphaFoldDB" id="A0A6S7H605"/>
<feature type="compositionally biased region" description="Low complexity" evidence="1">
    <location>
        <begin position="88"/>
        <end position="99"/>
    </location>
</feature>
<evidence type="ECO:0000256" key="1">
    <source>
        <dbReference type="SAM" id="MobiDB-lite"/>
    </source>
</evidence>
<feature type="compositionally biased region" description="Polar residues" evidence="1">
    <location>
        <begin position="102"/>
        <end position="170"/>
    </location>
</feature>
<dbReference type="Gene3D" id="3.50.4.10">
    <property type="entry name" value="Hepatocyte Growth Factor"/>
    <property type="match status" value="1"/>
</dbReference>
<reference evidence="3" key="1">
    <citation type="submission" date="2020-04" db="EMBL/GenBank/DDBJ databases">
        <authorList>
            <person name="Alioto T."/>
            <person name="Alioto T."/>
            <person name="Gomez Garrido J."/>
        </authorList>
    </citation>
    <scope>NUCLEOTIDE SEQUENCE</scope>
    <source>
        <strain evidence="3">A484AB</strain>
    </source>
</reference>
<evidence type="ECO:0000313" key="3">
    <source>
        <dbReference type="EMBL" id="CAB4001135.1"/>
    </source>
</evidence>
<feature type="compositionally biased region" description="Polar residues" evidence="1">
    <location>
        <begin position="78"/>
        <end position="87"/>
    </location>
</feature>